<feature type="transmembrane region" description="Helical" evidence="1">
    <location>
        <begin position="211"/>
        <end position="233"/>
    </location>
</feature>
<organism evidence="2 3">
    <name type="scientific">Rhizobium hidalgonense</name>
    <dbReference type="NCBI Taxonomy" id="1538159"/>
    <lineage>
        <taxon>Bacteria</taxon>
        <taxon>Pseudomonadati</taxon>
        <taxon>Pseudomonadota</taxon>
        <taxon>Alphaproteobacteria</taxon>
        <taxon>Hyphomicrobiales</taxon>
        <taxon>Rhizobiaceae</taxon>
        <taxon>Rhizobium/Agrobacterium group</taxon>
        <taxon>Rhizobium</taxon>
    </lineage>
</organism>
<accession>A0AAJ2LHG3</accession>
<evidence type="ECO:0000256" key="1">
    <source>
        <dbReference type="SAM" id="Phobius"/>
    </source>
</evidence>
<keyword evidence="1" id="KW-0812">Transmembrane</keyword>
<sequence length="534" mass="58896">MSTETAHSVGLLEHLVRPRTRSRRIFEWVVLAAWLVAVGLQVFHHVMFRDEVRALTLALSGDSIWAMLRTIHGEGHPAVWYLLLRVAHLVFGSVAVLPALALLFATAAVALLLFRSPFPLILTVLIIAGDAFVYEYSVMARNYGISALLLFVIAANFQAWRTRGYLIGGLLFILANTNVIAAIMTGAFLLFWFLDLLEERVMRSVPSLTNFFVNAVIATAGLIVCGITILPTFNDAAVADLSMNSPVELALGALFNPASTTPGALFLGVPTPIGSLILFGAILGLLARPAAFIAAFVSLLAFSLFSNLASAGSERHALVWFCFCLSLYWISWDRIADCFSGKLALRSNAIIRFGCGLLVIMACLQVSLGFNKAALAIGGSRVESRSADLARLIRSRPELAKATIIAEPEYLAEALPYYIDNPIYLTREHKFGTYVRFTKKGKLATDLGETLKTGQDLRAQTGSPVVILMQHKLKRIVPDQIYREGYNWTFRASRQQIDDFLSSTTLLAEFGPANYFETYDVYLLDGDRKQTVWR</sequence>
<feature type="transmembrane region" description="Helical" evidence="1">
    <location>
        <begin position="264"/>
        <end position="283"/>
    </location>
</feature>
<feature type="transmembrane region" description="Helical" evidence="1">
    <location>
        <begin position="118"/>
        <end position="136"/>
    </location>
</feature>
<dbReference type="EMBL" id="JAVLSF010000002">
    <property type="protein sequence ID" value="MDR9772095.1"/>
    <property type="molecule type" value="Genomic_DNA"/>
</dbReference>
<dbReference type="Proteomes" id="UP001268610">
    <property type="component" value="Unassembled WGS sequence"/>
</dbReference>
<keyword evidence="1" id="KW-0472">Membrane</keyword>
<evidence type="ECO:0000313" key="2">
    <source>
        <dbReference type="EMBL" id="MDR9772095.1"/>
    </source>
</evidence>
<reference evidence="2" key="1">
    <citation type="submission" date="2023-04" db="EMBL/GenBank/DDBJ databases">
        <title>Genomic characterization of faba bean (Vicia faba) microsymbionts in Mexican soils.</title>
        <authorList>
            <person name="Rivera Orduna F.N."/>
            <person name="Guevara-Luna J."/>
            <person name="Yan J."/>
            <person name="Arroyo-Herrera I."/>
            <person name="Li Y."/>
            <person name="Vasquez-Murrieta M.S."/>
            <person name="Wang E.T."/>
        </authorList>
    </citation>
    <scope>NUCLEOTIDE SEQUENCE</scope>
    <source>
        <strain evidence="2">CH26</strain>
    </source>
</reference>
<feature type="transmembrane region" description="Helical" evidence="1">
    <location>
        <begin position="25"/>
        <end position="46"/>
    </location>
</feature>
<name>A0AAJ2LHG3_9HYPH</name>
<feature type="transmembrane region" description="Helical" evidence="1">
    <location>
        <begin position="317"/>
        <end position="337"/>
    </location>
</feature>
<feature type="transmembrane region" description="Helical" evidence="1">
    <location>
        <begin position="290"/>
        <end position="311"/>
    </location>
</feature>
<protein>
    <submittedName>
        <fullName evidence="2">Uncharacterized protein</fullName>
    </submittedName>
</protein>
<proteinExistence type="predicted"/>
<evidence type="ECO:0000313" key="3">
    <source>
        <dbReference type="Proteomes" id="UP001268610"/>
    </source>
</evidence>
<gene>
    <name evidence="2" type="ORF">RJJ65_05375</name>
</gene>
<feature type="transmembrane region" description="Helical" evidence="1">
    <location>
        <begin position="166"/>
        <end position="191"/>
    </location>
</feature>
<dbReference type="RefSeq" id="WP_310855378.1">
    <property type="nucleotide sequence ID" value="NZ_JAVLSE010000002.1"/>
</dbReference>
<feature type="transmembrane region" description="Helical" evidence="1">
    <location>
        <begin position="89"/>
        <end position="112"/>
    </location>
</feature>
<dbReference type="AlphaFoldDB" id="A0AAJ2LHG3"/>
<feature type="transmembrane region" description="Helical" evidence="1">
    <location>
        <begin position="349"/>
        <end position="370"/>
    </location>
</feature>
<feature type="transmembrane region" description="Helical" evidence="1">
    <location>
        <begin position="143"/>
        <end position="160"/>
    </location>
</feature>
<keyword evidence="1" id="KW-1133">Transmembrane helix</keyword>
<comment type="caution">
    <text evidence="2">The sequence shown here is derived from an EMBL/GenBank/DDBJ whole genome shotgun (WGS) entry which is preliminary data.</text>
</comment>